<accession>A0A8J3PGR0</accession>
<dbReference type="Pfam" id="PF12802">
    <property type="entry name" value="MarR_2"/>
    <property type="match status" value="1"/>
</dbReference>
<dbReference type="PROSITE" id="PS50995">
    <property type="entry name" value="HTH_MARR_2"/>
    <property type="match status" value="1"/>
</dbReference>
<name>A0A8J3PGR0_9ACTN</name>
<dbReference type="InterPro" id="IPR000835">
    <property type="entry name" value="HTH_MarR-typ"/>
</dbReference>
<dbReference type="SMART" id="SM00347">
    <property type="entry name" value="HTH_MARR"/>
    <property type="match status" value="1"/>
</dbReference>
<gene>
    <name evidence="2" type="ORF">Cme02nite_49090</name>
</gene>
<dbReference type="PANTHER" id="PTHR33164">
    <property type="entry name" value="TRANSCRIPTIONAL REGULATOR, MARR FAMILY"/>
    <property type="match status" value="1"/>
</dbReference>
<dbReference type="SUPFAM" id="SSF46785">
    <property type="entry name" value="Winged helix' DNA-binding domain"/>
    <property type="match status" value="1"/>
</dbReference>
<dbReference type="PANTHER" id="PTHR33164:SF106">
    <property type="entry name" value="TRANSCRIPTIONAL REGULATORY PROTEIN"/>
    <property type="match status" value="1"/>
</dbReference>
<evidence type="ECO:0000259" key="1">
    <source>
        <dbReference type="PROSITE" id="PS50995"/>
    </source>
</evidence>
<dbReference type="Proteomes" id="UP000660339">
    <property type="component" value="Unassembled WGS sequence"/>
</dbReference>
<reference evidence="2" key="1">
    <citation type="submission" date="2021-01" db="EMBL/GenBank/DDBJ databases">
        <title>Whole genome shotgun sequence of Catellatospora methionotrophica NBRC 14553.</title>
        <authorList>
            <person name="Komaki H."/>
            <person name="Tamura T."/>
        </authorList>
    </citation>
    <scope>NUCLEOTIDE SEQUENCE</scope>
    <source>
        <strain evidence="2">NBRC 14553</strain>
    </source>
</reference>
<evidence type="ECO:0000313" key="3">
    <source>
        <dbReference type="Proteomes" id="UP000660339"/>
    </source>
</evidence>
<proteinExistence type="predicted"/>
<dbReference type="InterPro" id="IPR036390">
    <property type="entry name" value="WH_DNA-bd_sf"/>
</dbReference>
<feature type="domain" description="HTH marR-type" evidence="1">
    <location>
        <begin position="17"/>
        <end position="153"/>
    </location>
</feature>
<dbReference type="EMBL" id="BONJ01000028">
    <property type="protein sequence ID" value="GIG16577.1"/>
    <property type="molecule type" value="Genomic_DNA"/>
</dbReference>
<protein>
    <submittedName>
        <fullName evidence="2">Transcriptional regulator</fullName>
    </submittedName>
</protein>
<dbReference type="InterPro" id="IPR036388">
    <property type="entry name" value="WH-like_DNA-bd_sf"/>
</dbReference>
<dbReference type="AlphaFoldDB" id="A0A8J3PGR0"/>
<evidence type="ECO:0000313" key="2">
    <source>
        <dbReference type="EMBL" id="GIG16577.1"/>
    </source>
</evidence>
<sequence>MTAMAEQHGVPERVAALDELIRSLQASSVESDVFVDVFARAHGLGRNDLNAIMWIAAGSQEGQPLTAGELAARLGLGAPATTSLIDRLEAADHLERQRDPRDRRRVTLQVRPRALQMAREFFQPLGRRMEAAADGLPTADLVIAAAVIRRMTAAIVESREAARREGPVQPKRVTDG</sequence>
<dbReference type="GO" id="GO:0006950">
    <property type="term" value="P:response to stress"/>
    <property type="evidence" value="ECO:0007669"/>
    <property type="project" value="TreeGrafter"/>
</dbReference>
<organism evidence="2 3">
    <name type="scientific">Catellatospora methionotrophica</name>
    <dbReference type="NCBI Taxonomy" id="121620"/>
    <lineage>
        <taxon>Bacteria</taxon>
        <taxon>Bacillati</taxon>
        <taxon>Actinomycetota</taxon>
        <taxon>Actinomycetes</taxon>
        <taxon>Micromonosporales</taxon>
        <taxon>Micromonosporaceae</taxon>
        <taxon>Catellatospora</taxon>
    </lineage>
</organism>
<keyword evidence="3" id="KW-1185">Reference proteome</keyword>
<comment type="caution">
    <text evidence="2">The sequence shown here is derived from an EMBL/GenBank/DDBJ whole genome shotgun (WGS) entry which is preliminary data.</text>
</comment>
<dbReference type="GO" id="GO:0003700">
    <property type="term" value="F:DNA-binding transcription factor activity"/>
    <property type="evidence" value="ECO:0007669"/>
    <property type="project" value="InterPro"/>
</dbReference>
<dbReference type="Gene3D" id="1.10.10.10">
    <property type="entry name" value="Winged helix-like DNA-binding domain superfamily/Winged helix DNA-binding domain"/>
    <property type="match status" value="1"/>
</dbReference>
<dbReference type="InterPro" id="IPR039422">
    <property type="entry name" value="MarR/SlyA-like"/>
</dbReference>